<dbReference type="GO" id="GO:0016987">
    <property type="term" value="F:sigma factor activity"/>
    <property type="evidence" value="ECO:0007669"/>
    <property type="project" value="UniProtKB-KW"/>
</dbReference>
<dbReference type="KEGG" id="kbs:EPA93_10390"/>
<dbReference type="InterPro" id="IPR013325">
    <property type="entry name" value="RNA_pol_sigma_r2"/>
</dbReference>
<keyword evidence="6" id="KW-1133">Transmembrane helix</keyword>
<evidence type="ECO:0000313" key="8">
    <source>
        <dbReference type="EMBL" id="QBD76393.1"/>
    </source>
</evidence>
<dbReference type="NCBIfam" id="TIGR02937">
    <property type="entry name" value="sigma70-ECF"/>
    <property type="match status" value="1"/>
</dbReference>
<dbReference type="SUPFAM" id="SSF88659">
    <property type="entry name" value="Sigma3 and sigma4 domains of RNA polymerase sigma factors"/>
    <property type="match status" value="1"/>
</dbReference>
<dbReference type="SUPFAM" id="SSF88946">
    <property type="entry name" value="Sigma2 domain of RNA polymerase sigma factors"/>
    <property type="match status" value="1"/>
</dbReference>
<evidence type="ECO:0000256" key="4">
    <source>
        <dbReference type="ARBA" id="ARBA00023125"/>
    </source>
</evidence>
<evidence type="ECO:0000256" key="3">
    <source>
        <dbReference type="ARBA" id="ARBA00023082"/>
    </source>
</evidence>
<keyword evidence="6" id="KW-0472">Membrane</keyword>
<feature type="transmembrane region" description="Helical" evidence="6">
    <location>
        <begin position="241"/>
        <end position="263"/>
    </location>
</feature>
<keyword evidence="6" id="KW-0812">Transmembrane</keyword>
<accession>A0A4P6JMM5</accession>
<dbReference type="EMBL" id="CP035758">
    <property type="protein sequence ID" value="QBD76393.1"/>
    <property type="molecule type" value="Genomic_DNA"/>
</dbReference>
<reference evidence="8 9" key="1">
    <citation type="submission" date="2019-01" db="EMBL/GenBank/DDBJ databases">
        <title>Ktedonosporobacter rubrisoli SCAWS-G2.</title>
        <authorList>
            <person name="Huang Y."/>
            <person name="Yan B."/>
        </authorList>
    </citation>
    <scope>NUCLEOTIDE SEQUENCE [LARGE SCALE GENOMIC DNA]</scope>
    <source>
        <strain evidence="8 9">SCAWS-G2</strain>
    </source>
</reference>
<comment type="similarity">
    <text evidence="1">Belongs to the sigma-70 factor family. ECF subfamily.</text>
</comment>
<sequence length="571" mass="64040">MPDQISAGFPLAEQSDEELLAQAQAGELAAMHSLFERYHARIYRYLVYMVGDAGTGAELTRETFLKAWDALLELRKAAIFAAWLYRIATNLVRIYQRSLTDVQKRWGDVEQVIASGEGEAELEKSLFRALNQVELSYRASLLLDLLEAYEPRQIAECLGTSPQRAASNISKGLQALQDLLPDAGQAALRARIQALAVPDLVVSSPFSASIDELESRARVPFLPDYLSYTHRLRAPWPRRKLYLCLSLALLCLVYMSSGLLLWLKPHSLPNSQQALVSPTLNSAKPFNAHGQRPGCMFNGPLTAYQERGTYLCFHHLYCDVEQTQSFHGYGLTIEQAYLDTNLLLVATRLLTPDGRSIAHSIVADIASSQIAFDQDGLDITRDRMLDVQRNAFISLTALPLRLRVSPNSLSMAQSVTLQLQIKALMVNDKNDWLLVQAETNQSIVFQLSLPYFAGRILTRNLEGKPAPDDIALKQVVVTPARTVIWLQGTKQDERLIHTGDLAQLSIAQRKYEVRSLTWARNKYQVSALNFEYPLYDAQGTWNLKIYGTGTEGKYQDKKFEKSFAVLHNTSA</sequence>
<dbReference type="OrthoDB" id="157311at2"/>
<feature type="domain" description="RNA polymerase sigma-70 region 2" evidence="7">
    <location>
        <begin position="34"/>
        <end position="97"/>
    </location>
</feature>
<dbReference type="GO" id="GO:0003677">
    <property type="term" value="F:DNA binding"/>
    <property type="evidence" value="ECO:0007669"/>
    <property type="project" value="UniProtKB-KW"/>
</dbReference>
<keyword evidence="5" id="KW-0804">Transcription</keyword>
<dbReference type="Gene3D" id="1.10.1740.10">
    <property type="match status" value="1"/>
</dbReference>
<dbReference type="Proteomes" id="UP000290365">
    <property type="component" value="Chromosome"/>
</dbReference>
<dbReference type="InterPro" id="IPR013324">
    <property type="entry name" value="RNA_pol_sigma_r3/r4-like"/>
</dbReference>
<dbReference type="Gene3D" id="1.10.10.10">
    <property type="entry name" value="Winged helix-like DNA-binding domain superfamily/Winged helix DNA-binding domain"/>
    <property type="match status" value="1"/>
</dbReference>
<dbReference type="InterPro" id="IPR036388">
    <property type="entry name" value="WH-like_DNA-bd_sf"/>
</dbReference>
<evidence type="ECO:0000256" key="2">
    <source>
        <dbReference type="ARBA" id="ARBA00023015"/>
    </source>
</evidence>
<protein>
    <submittedName>
        <fullName evidence="8">RNA polymerase sigma factor</fullName>
    </submittedName>
</protein>
<proteinExistence type="inferred from homology"/>
<dbReference type="GO" id="GO:0006352">
    <property type="term" value="P:DNA-templated transcription initiation"/>
    <property type="evidence" value="ECO:0007669"/>
    <property type="project" value="InterPro"/>
</dbReference>
<dbReference type="PANTHER" id="PTHR43133:SF8">
    <property type="entry name" value="RNA POLYMERASE SIGMA FACTOR HI_1459-RELATED"/>
    <property type="match status" value="1"/>
</dbReference>
<dbReference type="InterPro" id="IPR039425">
    <property type="entry name" value="RNA_pol_sigma-70-like"/>
</dbReference>
<evidence type="ECO:0000313" key="9">
    <source>
        <dbReference type="Proteomes" id="UP000290365"/>
    </source>
</evidence>
<dbReference type="PANTHER" id="PTHR43133">
    <property type="entry name" value="RNA POLYMERASE ECF-TYPE SIGMA FACTO"/>
    <property type="match status" value="1"/>
</dbReference>
<keyword evidence="9" id="KW-1185">Reference proteome</keyword>
<keyword evidence="3" id="KW-0731">Sigma factor</keyword>
<evidence type="ECO:0000256" key="1">
    <source>
        <dbReference type="ARBA" id="ARBA00010641"/>
    </source>
</evidence>
<dbReference type="InterPro" id="IPR014284">
    <property type="entry name" value="RNA_pol_sigma-70_dom"/>
</dbReference>
<evidence type="ECO:0000256" key="5">
    <source>
        <dbReference type="ARBA" id="ARBA00023163"/>
    </source>
</evidence>
<evidence type="ECO:0000259" key="7">
    <source>
        <dbReference type="Pfam" id="PF04542"/>
    </source>
</evidence>
<organism evidence="8 9">
    <name type="scientific">Ktedonosporobacter rubrisoli</name>
    <dbReference type="NCBI Taxonomy" id="2509675"/>
    <lineage>
        <taxon>Bacteria</taxon>
        <taxon>Bacillati</taxon>
        <taxon>Chloroflexota</taxon>
        <taxon>Ktedonobacteria</taxon>
        <taxon>Ktedonobacterales</taxon>
        <taxon>Ktedonosporobacteraceae</taxon>
        <taxon>Ktedonosporobacter</taxon>
    </lineage>
</organism>
<name>A0A4P6JMM5_KTERU</name>
<evidence type="ECO:0000256" key="6">
    <source>
        <dbReference type="SAM" id="Phobius"/>
    </source>
</evidence>
<dbReference type="AlphaFoldDB" id="A0A4P6JMM5"/>
<dbReference type="RefSeq" id="WP_129887135.1">
    <property type="nucleotide sequence ID" value="NZ_CP035758.1"/>
</dbReference>
<dbReference type="InterPro" id="IPR007627">
    <property type="entry name" value="RNA_pol_sigma70_r2"/>
</dbReference>
<gene>
    <name evidence="8" type="ORF">EPA93_10390</name>
</gene>
<keyword evidence="4" id="KW-0238">DNA-binding</keyword>
<keyword evidence="2" id="KW-0805">Transcription regulation</keyword>
<dbReference type="Pfam" id="PF04542">
    <property type="entry name" value="Sigma70_r2"/>
    <property type="match status" value="1"/>
</dbReference>